<dbReference type="HOGENOM" id="CLU_070764_4_5_9"/>
<dbReference type="SUPFAM" id="SSF55469">
    <property type="entry name" value="FMN-dependent nitroreductase-like"/>
    <property type="match status" value="1"/>
</dbReference>
<dbReference type="GeneID" id="93641660"/>
<dbReference type="Proteomes" id="UP000031829">
    <property type="component" value="Chromosome"/>
</dbReference>
<dbReference type="PANTHER" id="PTHR43673:SF3">
    <property type="entry name" value="NAD(P)H NITROREDUCTASE YODC-RELATED"/>
    <property type="match status" value="1"/>
</dbReference>
<dbReference type="CDD" id="cd02137">
    <property type="entry name" value="MhqN-like"/>
    <property type="match status" value="1"/>
</dbReference>
<sequence>MTKDFFDVVNERTSIREYDSSAKLTKEELTELLEATVKSPSAWNLQHWHFVVITDQDAKERLLPIAYNQKQITEAGAVVAVLGDLEANKNVDDVYNPLVEAGHMTEDVKNILSGQINGAYKNGAFARDAAFTNASLASMTFMLAAKAKGLDTCSMGGFNAQKFVEEFKIEDRYIPVMLISVGKAAKEAHASDRLPLDQVTTWI</sequence>
<dbReference type="EMBL" id="CP009920">
    <property type="protein sequence ID" value="AJI23190.1"/>
    <property type="molecule type" value="Genomic_DNA"/>
</dbReference>
<reference evidence="3 4" key="1">
    <citation type="journal article" date="2015" name="Genome Announc.">
        <title>Complete genome sequences for 35 biothreat assay-relevant bacillus species.</title>
        <authorList>
            <person name="Johnson S.L."/>
            <person name="Daligault H.E."/>
            <person name="Davenport K.W."/>
            <person name="Jaissle J."/>
            <person name="Frey K.G."/>
            <person name="Ladner J.T."/>
            <person name="Broomall S.M."/>
            <person name="Bishop-Lilly K.A."/>
            <person name="Bruce D.C."/>
            <person name="Gibbons H.S."/>
            <person name="Coyne S.R."/>
            <person name="Lo C.C."/>
            <person name="Meincke L."/>
            <person name="Munk A.C."/>
            <person name="Koroleva G.I."/>
            <person name="Rosenzweig C.N."/>
            <person name="Palacios G.F."/>
            <person name="Redden C.L."/>
            <person name="Minogue T.D."/>
            <person name="Chain P.S."/>
        </authorList>
    </citation>
    <scope>NUCLEOTIDE SEQUENCE [LARGE SCALE GENOMIC DNA]</scope>
    <source>
        <strain evidence="4">ATCC 14581 / DSM 32 / JCM 2506 / NBRC 15308 / NCIMB 9376 / NCTC 10342 / NRRL B-14308 / VKM B-512</strain>
    </source>
</reference>
<dbReference type="GO" id="GO:0016491">
    <property type="term" value="F:oxidoreductase activity"/>
    <property type="evidence" value="ECO:0007669"/>
    <property type="project" value="UniProtKB-KW"/>
</dbReference>
<dbReference type="InterPro" id="IPR029479">
    <property type="entry name" value="Nitroreductase"/>
</dbReference>
<dbReference type="Gene3D" id="3.40.109.10">
    <property type="entry name" value="NADH Oxidase"/>
    <property type="match status" value="1"/>
</dbReference>
<evidence type="ECO:0000256" key="1">
    <source>
        <dbReference type="ARBA" id="ARBA00007118"/>
    </source>
</evidence>
<dbReference type="Pfam" id="PF00881">
    <property type="entry name" value="Nitroreductase"/>
    <property type="match status" value="1"/>
</dbReference>
<gene>
    <name evidence="3" type="ORF">BG04_3605</name>
</gene>
<accession>A0A0B6AE56</accession>
<dbReference type="InterPro" id="IPR000415">
    <property type="entry name" value="Nitroreductase-like"/>
</dbReference>
<proteinExistence type="inferred from homology"/>
<dbReference type="PANTHER" id="PTHR43673">
    <property type="entry name" value="NAD(P)H NITROREDUCTASE YDGI-RELATED"/>
    <property type="match status" value="1"/>
</dbReference>
<evidence type="ECO:0000313" key="4">
    <source>
        <dbReference type="Proteomes" id="UP000031829"/>
    </source>
</evidence>
<dbReference type="AlphaFoldDB" id="A0A0B6AE56"/>
<organism evidence="3 4">
    <name type="scientific">Priestia megaterium (strain ATCC 14581 / DSM 32 / CCUG 1817 / JCM 2506 / NBRC 15308 / NCIMB 9376 / NCTC 10342 / NRRL B-14308 / VKM B-512 / Ford 19)</name>
    <name type="common">Bacillus megaterium</name>
    <dbReference type="NCBI Taxonomy" id="1348623"/>
    <lineage>
        <taxon>Bacteria</taxon>
        <taxon>Bacillati</taxon>
        <taxon>Bacillota</taxon>
        <taxon>Bacilli</taxon>
        <taxon>Bacillales</taxon>
        <taxon>Bacillaceae</taxon>
        <taxon>Priestia</taxon>
    </lineage>
</organism>
<comment type="similarity">
    <text evidence="1">Belongs to the nitroreductase family.</text>
</comment>
<keyword evidence="2" id="KW-0560">Oxidoreductase</keyword>
<dbReference type="RefSeq" id="WP_016763416.1">
    <property type="nucleotide sequence ID" value="NZ_BCVB01000003.1"/>
</dbReference>
<dbReference type="KEGG" id="bmeg:BG04_3605"/>
<evidence type="ECO:0000256" key="2">
    <source>
        <dbReference type="ARBA" id="ARBA00023002"/>
    </source>
</evidence>
<evidence type="ECO:0000313" key="3">
    <source>
        <dbReference type="EMBL" id="AJI23190.1"/>
    </source>
</evidence>
<protein>
    <submittedName>
        <fullName evidence="3">Putative NAD(P)H nitroreductase yodC</fullName>
    </submittedName>
</protein>
<name>A0A0B6AE56_PRIM2</name>